<evidence type="ECO:0000313" key="2">
    <source>
        <dbReference type="Proteomes" id="UP000324252"/>
    </source>
</evidence>
<proteinExistence type="predicted"/>
<dbReference type="Gene3D" id="3.30.70.1520">
    <property type="entry name" value="Heterotetrameric sarcosine oxidase"/>
    <property type="match status" value="1"/>
</dbReference>
<accession>A0A1H0A5F0</accession>
<name>A0A1H0A5F0_9RHOB</name>
<dbReference type="RefSeq" id="WP_149785965.1">
    <property type="nucleotide sequence ID" value="NZ_FNIO01000001.1"/>
</dbReference>
<dbReference type="Pfam" id="PF04268">
    <property type="entry name" value="SoxG"/>
    <property type="match status" value="1"/>
</dbReference>
<dbReference type="InterPro" id="IPR027266">
    <property type="entry name" value="TrmE/GcvT-like"/>
</dbReference>
<dbReference type="Gene3D" id="3.30.1360.120">
    <property type="entry name" value="Probable tRNA modification gtpase trme, domain 1"/>
    <property type="match status" value="1"/>
</dbReference>
<evidence type="ECO:0000313" key="1">
    <source>
        <dbReference type="EMBL" id="SHJ73768.1"/>
    </source>
</evidence>
<dbReference type="AlphaFoldDB" id="A0A1H0A5F0"/>
<dbReference type="Proteomes" id="UP000324252">
    <property type="component" value="Unassembled WGS sequence"/>
</dbReference>
<dbReference type="SUPFAM" id="SSF103025">
    <property type="entry name" value="Folate-binding domain"/>
    <property type="match status" value="1"/>
</dbReference>
<keyword evidence="2" id="KW-1185">Reference proteome</keyword>
<dbReference type="InterPro" id="IPR007375">
    <property type="entry name" value="SoxG"/>
</dbReference>
<dbReference type="OrthoDB" id="9814782at2"/>
<reference evidence="1 2" key="1">
    <citation type="submission" date="2016-11" db="EMBL/GenBank/DDBJ databases">
        <authorList>
            <person name="Varghese N."/>
            <person name="Submissions S."/>
        </authorList>
    </citation>
    <scope>NUCLEOTIDE SEQUENCE [LARGE SCALE GENOMIC DNA]</scope>
    <source>
        <strain evidence="1 2">DSM 29620</strain>
    </source>
</reference>
<protein>
    <submittedName>
        <fullName evidence="1">Sarcosine oxidase subunit gamma</fullName>
    </submittedName>
</protein>
<sequence length="192" mass="20149">MSEAVSALNGQSFVGIVKIEEAGPQGMITLRGDAGAAALQKAARDVAGVDMPGIRGIAAAGDRAIAWMSPDEWLILLPHAQAHEGVATLRTALAGTHHLAENVSDARALFRVTGEPARLREVLAKLAPADLHPDRFGTGEMRRTRLAQVPAAIWLDSAGEARVICFRSVASYVFDLLSVAAAPGSEVGFFDA</sequence>
<gene>
    <name evidence="1" type="ORF">SAMN05444142_1011202</name>
</gene>
<dbReference type="EMBL" id="FQZZ01000001">
    <property type="protein sequence ID" value="SHJ73768.1"/>
    <property type="molecule type" value="Genomic_DNA"/>
</dbReference>
<organism evidence="1 2">
    <name type="scientific">Lutimaribacter pacificus</name>
    <dbReference type="NCBI Taxonomy" id="391948"/>
    <lineage>
        <taxon>Bacteria</taxon>
        <taxon>Pseudomonadati</taxon>
        <taxon>Pseudomonadota</taxon>
        <taxon>Alphaproteobacteria</taxon>
        <taxon>Rhodobacterales</taxon>
        <taxon>Roseobacteraceae</taxon>
        <taxon>Lutimaribacter</taxon>
    </lineage>
</organism>